<evidence type="ECO:0000256" key="3">
    <source>
        <dbReference type="ARBA" id="ARBA00022741"/>
    </source>
</evidence>
<dbReference type="PANTHER" id="PTHR48016:SF8">
    <property type="entry name" value="MITOGEN-ACTIVATED PROTEIN KINASE KINASE KINASE 3"/>
    <property type="match status" value="1"/>
</dbReference>
<dbReference type="InterPro" id="IPR050538">
    <property type="entry name" value="MAP_kinase_kinase_kinase"/>
</dbReference>
<evidence type="ECO:0000313" key="7">
    <source>
        <dbReference type="EMBL" id="GAA0155612.1"/>
    </source>
</evidence>
<dbReference type="GO" id="GO:0004709">
    <property type="term" value="F:MAP kinase kinase kinase activity"/>
    <property type="evidence" value="ECO:0007669"/>
    <property type="project" value="TreeGrafter"/>
</dbReference>
<dbReference type="Gene3D" id="1.10.510.10">
    <property type="entry name" value="Transferase(Phosphotransferase) domain 1"/>
    <property type="match status" value="1"/>
</dbReference>
<name>A0AAV3PXG7_LITER</name>
<keyword evidence="8" id="KW-1185">Reference proteome</keyword>
<evidence type="ECO:0000256" key="1">
    <source>
        <dbReference type="ARBA" id="ARBA00006529"/>
    </source>
</evidence>
<dbReference type="InterPro" id="IPR011009">
    <property type="entry name" value="Kinase-like_dom_sf"/>
</dbReference>
<dbReference type="PANTHER" id="PTHR48016">
    <property type="entry name" value="MAP KINASE KINASE KINASE SSK2-RELATED-RELATED"/>
    <property type="match status" value="1"/>
</dbReference>
<dbReference type="InterPro" id="IPR000719">
    <property type="entry name" value="Prot_kinase_dom"/>
</dbReference>
<evidence type="ECO:0000256" key="4">
    <source>
        <dbReference type="ARBA" id="ARBA00022777"/>
    </source>
</evidence>
<feature type="domain" description="Protein kinase" evidence="6">
    <location>
        <begin position="1"/>
        <end position="99"/>
    </location>
</feature>
<keyword evidence="4" id="KW-0418">Kinase</keyword>
<dbReference type="Proteomes" id="UP001454036">
    <property type="component" value="Unassembled WGS sequence"/>
</dbReference>
<comment type="similarity">
    <text evidence="1">Belongs to the protein kinase superfamily. STE Ser/Thr protein kinase family. MAP kinase kinase kinase subfamily.</text>
</comment>
<dbReference type="SUPFAM" id="SSF56112">
    <property type="entry name" value="Protein kinase-like (PK-like)"/>
    <property type="match status" value="1"/>
</dbReference>
<keyword evidence="5" id="KW-0067">ATP-binding</keyword>
<protein>
    <recommendedName>
        <fullName evidence="6">Protein kinase domain-containing protein</fullName>
    </recommendedName>
</protein>
<evidence type="ECO:0000256" key="5">
    <source>
        <dbReference type="ARBA" id="ARBA00022840"/>
    </source>
</evidence>
<dbReference type="PROSITE" id="PS50011">
    <property type="entry name" value="PROTEIN_KINASE_DOM"/>
    <property type="match status" value="1"/>
</dbReference>
<evidence type="ECO:0000259" key="6">
    <source>
        <dbReference type="PROSITE" id="PS50011"/>
    </source>
</evidence>
<sequence length="99" mass="11456">MCAIKEVKLSNDQTSKECLKQLNQGEEALLVYLEYVSWGSIHKLLQENTVHRDIKGANILVDPNGEIKVAYFGMAKHDMEEYHVRCLLRFQASNCWKSR</sequence>
<accession>A0AAV3PXG7</accession>
<reference evidence="7 8" key="1">
    <citation type="submission" date="2024-01" db="EMBL/GenBank/DDBJ databases">
        <title>The complete chloroplast genome sequence of Lithospermum erythrorhizon: insights into the phylogenetic relationship among Boraginaceae species and the maternal lineages of purple gromwells.</title>
        <authorList>
            <person name="Okada T."/>
            <person name="Watanabe K."/>
        </authorList>
    </citation>
    <scope>NUCLEOTIDE SEQUENCE [LARGE SCALE GENOMIC DNA]</scope>
</reference>
<evidence type="ECO:0000313" key="8">
    <source>
        <dbReference type="Proteomes" id="UP001454036"/>
    </source>
</evidence>
<dbReference type="Pfam" id="PF00069">
    <property type="entry name" value="Pkinase"/>
    <property type="match status" value="1"/>
</dbReference>
<gene>
    <name evidence="7" type="ORF">LIER_13302</name>
</gene>
<dbReference type="GO" id="GO:0005737">
    <property type="term" value="C:cytoplasm"/>
    <property type="evidence" value="ECO:0007669"/>
    <property type="project" value="TreeGrafter"/>
</dbReference>
<dbReference type="EMBL" id="BAABME010002665">
    <property type="protein sequence ID" value="GAA0155612.1"/>
    <property type="molecule type" value="Genomic_DNA"/>
</dbReference>
<organism evidence="7 8">
    <name type="scientific">Lithospermum erythrorhizon</name>
    <name type="common">Purple gromwell</name>
    <name type="synonym">Lithospermum officinale var. erythrorhizon</name>
    <dbReference type="NCBI Taxonomy" id="34254"/>
    <lineage>
        <taxon>Eukaryota</taxon>
        <taxon>Viridiplantae</taxon>
        <taxon>Streptophyta</taxon>
        <taxon>Embryophyta</taxon>
        <taxon>Tracheophyta</taxon>
        <taxon>Spermatophyta</taxon>
        <taxon>Magnoliopsida</taxon>
        <taxon>eudicotyledons</taxon>
        <taxon>Gunneridae</taxon>
        <taxon>Pentapetalae</taxon>
        <taxon>asterids</taxon>
        <taxon>lamiids</taxon>
        <taxon>Boraginales</taxon>
        <taxon>Boraginaceae</taxon>
        <taxon>Boraginoideae</taxon>
        <taxon>Lithospermeae</taxon>
        <taxon>Lithospermum</taxon>
    </lineage>
</organism>
<proteinExistence type="inferred from homology"/>
<evidence type="ECO:0000256" key="2">
    <source>
        <dbReference type="ARBA" id="ARBA00022679"/>
    </source>
</evidence>
<dbReference type="GO" id="GO:0005524">
    <property type="term" value="F:ATP binding"/>
    <property type="evidence" value="ECO:0007669"/>
    <property type="project" value="UniProtKB-KW"/>
</dbReference>
<comment type="caution">
    <text evidence="7">The sequence shown here is derived from an EMBL/GenBank/DDBJ whole genome shotgun (WGS) entry which is preliminary data.</text>
</comment>
<dbReference type="AlphaFoldDB" id="A0AAV3PXG7"/>
<keyword evidence="2" id="KW-0808">Transferase</keyword>
<keyword evidence="3" id="KW-0547">Nucleotide-binding</keyword>